<dbReference type="PROSITE" id="PS50966">
    <property type="entry name" value="ZF_SWIM"/>
    <property type="match status" value="1"/>
</dbReference>
<reference evidence="7" key="1">
    <citation type="journal article" date="2013" name="Nature">
        <title>Draft genome of the wheat A-genome progenitor Triticum urartu.</title>
        <authorList>
            <person name="Ling H.Q."/>
            <person name="Zhao S."/>
            <person name="Liu D."/>
            <person name="Wang J."/>
            <person name="Sun H."/>
            <person name="Zhang C."/>
            <person name="Fan H."/>
            <person name="Li D."/>
            <person name="Dong L."/>
            <person name="Tao Y."/>
            <person name="Gao C."/>
            <person name="Wu H."/>
            <person name="Li Y."/>
            <person name="Cui Y."/>
            <person name="Guo X."/>
            <person name="Zheng S."/>
            <person name="Wang B."/>
            <person name="Yu K."/>
            <person name="Liang Q."/>
            <person name="Yang W."/>
            <person name="Lou X."/>
            <person name="Chen J."/>
            <person name="Feng M."/>
            <person name="Jian J."/>
            <person name="Zhang X."/>
            <person name="Luo G."/>
            <person name="Jiang Y."/>
            <person name="Liu J."/>
            <person name="Wang Z."/>
            <person name="Sha Y."/>
            <person name="Zhang B."/>
            <person name="Wu H."/>
            <person name="Tang D."/>
            <person name="Shen Q."/>
            <person name="Xue P."/>
            <person name="Zou S."/>
            <person name="Wang X."/>
            <person name="Liu X."/>
            <person name="Wang F."/>
            <person name="Yang Y."/>
            <person name="An X."/>
            <person name="Dong Z."/>
            <person name="Zhang K."/>
            <person name="Zhang X."/>
            <person name="Luo M.C."/>
            <person name="Dvorak J."/>
            <person name="Tong Y."/>
            <person name="Wang J."/>
            <person name="Yang H."/>
            <person name="Li Z."/>
            <person name="Wang D."/>
            <person name="Zhang A."/>
            <person name="Wang J."/>
        </authorList>
    </citation>
    <scope>NUCLEOTIDE SEQUENCE</scope>
    <source>
        <strain evidence="7">cv. G1812</strain>
    </source>
</reference>
<evidence type="ECO:0000256" key="1">
    <source>
        <dbReference type="ARBA" id="ARBA00022723"/>
    </source>
</evidence>
<evidence type="ECO:0000313" key="6">
    <source>
        <dbReference type="EnsemblPlants" id="TuG1812G0500004502.01.T01"/>
    </source>
</evidence>
<dbReference type="SMART" id="SM00575">
    <property type="entry name" value="ZnF_PMZ"/>
    <property type="match status" value="1"/>
</dbReference>
<sequence length="170" mass="19792">MDPNTWVRAFQNDFPKCDILLNNVCEVFNKYILEARELPILSLIMTIKKQLMTRFYNKREEAETWDGTVCPKIKKRLEKNDELSATCHASNAGDGIFQVDNKGRSYIMDIKALSCTCKRWDLNGIPCHHFMVCCKDEIIEPEDLVDKCYSIASFLKAYQPIIMPDRDDRE</sequence>
<evidence type="ECO:0000256" key="2">
    <source>
        <dbReference type="ARBA" id="ARBA00022771"/>
    </source>
</evidence>
<accession>A0A8R7QK15</accession>
<evidence type="ECO:0000256" key="3">
    <source>
        <dbReference type="ARBA" id="ARBA00022833"/>
    </source>
</evidence>
<dbReference type="Proteomes" id="UP000015106">
    <property type="component" value="Chromosome 5"/>
</dbReference>
<dbReference type="AlphaFoldDB" id="A0A8R7QK15"/>
<keyword evidence="1" id="KW-0479">Metal-binding</keyword>
<dbReference type="Pfam" id="PF04434">
    <property type="entry name" value="SWIM"/>
    <property type="match status" value="1"/>
</dbReference>
<dbReference type="InterPro" id="IPR006564">
    <property type="entry name" value="Znf_PMZ"/>
</dbReference>
<evidence type="ECO:0000313" key="7">
    <source>
        <dbReference type="Proteomes" id="UP000015106"/>
    </source>
</evidence>
<dbReference type="PANTHER" id="PTHR31973:SF191">
    <property type="entry name" value="OS05G0489400 PROTEIN"/>
    <property type="match status" value="1"/>
</dbReference>
<dbReference type="GO" id="GO:0008270">
    <property type="term" value="F:zinc ion binding"/>
    <property type="evidence" value="ECO:0007669"/>
    <property type="project" value="UniProtKB-KW"/>
</dbReference>
<keyword evidence="2 4" id="KW-0863">Zinc-finger</keyword>
<dbReference type="Gramene" id="TuG1812G0500004502.01.T01">
    <property type="protein sequence ID" value="TuG1812G0500004502.01.T01"/>
    <property type="gene ID" value="TuG1812G0500004502.01"/>
</dbReference>
<dbReference type="PANTHER" id="PTHR31973">
    <property type="entry name" value="POLYPROTEIN, PUTATIVE-RELATED"/>
    <property type="match status" value="1"/>
</dbReference>
<name>A0A8R7QK15_TRIUA</name>
<evidence type="ECO:0000259" key="5">
    <source>
        <dbReference type="PROSITE" id="PS50966"/>
    </source>
</evidence>
<keyword evidence="3" id="KW-0862">Zinc</keyword>
<evidence type="ECO:0000256" key="4">
    <source>
        <dbReference type="PROSITE-ProRule" id="PRU00325"/>
    </source>
</evidence>
<dbReference type="InterPro" id="IPR007527">
    <property type="entry name" value="Znf_SWIM"/>
</dbReference>
<reference evidence="6" key="3">
    <citation type="submission" date="2022-06" db="UniProtKB">
        <authorList>
            <consortium name="EnsemblPlants"/>
        </authorList>
    </citation>
    <scope>IDENTIFICATION</scope>
</reference>
<dbReference type="EnsemblPlants" id="TuG1812G0500004502.01.T01">
    <property type="protein sequence ID" value="TuG1812G0500004502.01.T01"/>
    <property type="gene ID" value="TuG1812G0500004502.01"/>
</dbReference>
<reference evidence="6" key="2">
    <citation type="submission" date="2018-03" db="EMBL/GenBank/DDBJ databases">
        <title>The Triticum urartu genome reveals the dynamic nature of wheat genome evolution.</title>
        <authorList>
            <person name="Ling H."/>
            <person name="Ma B."/>
            <person name="Shi X."/>
            <person name="Liu H."/>
            <person name="Dong L."/>
            <person name="Sun H."/>
            <person name="Cao Y."/>
            <person name="Gao Q."/>
            <person name="Zheng S."/>
            <person name="Li Y."/>
            <person name="Yu Y."/>
            <person name="Du H."/>
            <person name="Qi M."/>
            <person name="Li Y."/>
            <person name="Yu H."/>
            <person name="Cui Y."/>
            <person name="Wang N."/>
            <person name="Chen C."/>
            <person name="Wu H."/>
            <person name="Zhao Y."/>
            <person name="Zhang J."/>
            <person name="Li Y."/>
            <person name="Zhou W."/>
            <person name="Zhang B."/>
            <person name="Hu W."/>
            <person name="Eijk M."/>
            <person name="Tang J."/>
            <person name="Witsenboer H."/>
            <person name="Zhao S."/>
            <person name="Li Z."/>
            <person name="Zhang A."/>
            <person name="Wang D."/>
            <person name="Liang C."/>
        </authorList>
    </citation>
    <scope>NUCLEOTIDE SEQUENCE [LARGE SCALE GENOMIC DNA]</scope>
    <source>
        <strain evidence="6">cv. G1812</strain>
    </source>
</reference>
<keyword evidence="7" id="KW-1185">Reference proteome</keyword>
<proteinExistence type="predicted"/>
<feature type="domain" description="SWIM-type" evidence="5">
    <location>
        <begin position="106"/>
        <end position="138"/>
    </location>
</feature>
<organism evidence="6 7">
    <name type="scientific">Triticum urartu</name>
    <name type="common">Red wild einkorn</name>
    <name type="synonym">Crithodium urartu</name>
    <dbReference type="NCBI Taxonomy" id="4572"/>
    <lineage>
        <taxon>Eukaryota</taxon>
        <taxon>Viridiplantae</taxon>
        <taxon>Streptophyta</taxon>
        <taxon>Embryophyta</taxon>
        <taxon>Tracheophyta</taxon>
        <taxon>Spermatophyta</taxon>
        <taxon>Magnoliopsida</taxon>
        <taxon>Liliopsida</taxon>
        <taxon>Poales</taxon>
        <taxon>Poaceae</taxon>
        <taxon>BOP clade</taxon>
        <taxon>Pooideae</taxon>
        <taxon>Triticodae</taxon>
        <taxon>Triticeae</taxon>
        <taxon>Triticinae</taxon>
        <taxon>Triticum</taxon>
    </lineage>
</organism>
<protein>
    <recommendedName>
        <fullName evidence="5">SWIM-type domain-containing protein</fullName>
    </recommendedName>
</protein>